<name>A0ABX2B1B0_9BACT</name>
<keyword evidence="2" id="KW-1185">Reference proteome</keyword>
<evidence type="ECO:0000313" key="1">
    <source>
        <dbReference type="EMBL" id="NPE25289.1"/>
    </source>
</evidence>
<accession>A0ABX2B1B0</accession>
<sequence>MSCNKKTSEEAPQNVLGIQSYKVPAYSSATLRGTEWVADYSCKDDEYRICFTDSLYICTEILLGKTWEYKYPYYVSETPDRVFDKARVGKENVGDYFISYSTYRGRADVEAIEIYYVSPEKLVLVKWNNDTVSYTRYK</sequence>
<dbReference type="Proteomes" id="UP000820977">
    <property type="component" value="Unassembled WGS sequence"/>
</dbReference>
<evidence type="ECO:0000313" key="2">
    <source>
        <dbReference type="Proteomes" id="UP000820977"/>
    </source>
</evidence>
<protein>
    <recommendedName>
        <fullName evidence="3">Lipoprotein</fullName>
    </recommendedName>
</protein>
<dbReference type="RefSeq" id="WP_172344773.1">
    <property type="nucleotide sequence ID" value="NZ_CASYYZ010000105.1"/>
</dbReference>
<evidence type="ECO:0008006" key="3">
    <source>
        <dbReference type="Google" id="ProtNLM"/>
    </source>
</evidence>
<organism evidence="1 2">
    <name type="scientific">Xylanibacter caecicola</name>
    <dbReference type="NCBI Taxonomy" id="2736294"/>
    <lineage>
        <taxon>Bacteria</taxon>
        <taxon>Pseudomonadati</taxon>
        <taxon>Bacteroidota</taxon>
        <taxon>Bacteroidia</taxon>
        <taxon>Bacteroidales</taxon>
        <taxon>Prevotellaceae</taxon>
        <taxon>Xylanibacter</taxon>
    </lineage>
</organism>
<reference evidence="1 2" key="1">
    <citation type="submission" date="2020-05" db="EMBL/GenBank/DDBJ databases">
        <title>Distinct polysaccharide utilization as determinants for interspecies competition between intestinal Prevotella spp.</title>
        <authorList>
            <person name="Galvez E.J.C."/>
            <person name="Iljazovic A."/>
            <person name="Strowig T."/>
        </authorList>
    </citation>
    <scope>NUCLEOTIDE SEQUENCE [LARGE SCALE GENOMIC DNA]</scope>
    <source>
        <strain evidence="1 2">PCHR</strain>
    </source>
</reference>
<proteinExistence type="predicted"/>
<gene>
    <name evidence="1" type="ORF">HPS54_07155</name>
</gene>
<dbReference type="EMBL" id="JABKKJ010000010">
    <property type="protein sequence ID" value="NPE25289.1"/>
    <property type="molecule type" value="Genomic_DNA"/>
</dbReference>
<comment type="caution">
    <text evidence="1">The sequence shown here is derived from an EMBL/GenBank/DDBJ whole genome shotgun (WGS) entry which is preliminary data.</text>
</comment>